<organism evidence="2">
    <name type="scientific">Micrurus spixii</name>
    <name type="common">Amazon coral snake</name>
    <dbReference type="NCBI Taxonomy" id="129469"/>
    <lineage>
        <taxon>Eukaryota</taxon>
        <taxon>Metazoa</taxon>
        <taxon>Chordata</taxon>
        <taxon>Craniata</taxon>
        <taxon>Vertebrata</taxon>
        <taxon>Euteleostomi</taxon>
        <taxon>Lepidosauria</taxon>
        <taxon>Squamata</taxon>
        <taxon>Bifurcata</taxon>
        <taxon>Unidentata</taxon>
        <taxon>Episquamata</taxon>
        <taxon>Toxicofera</taxon>
        <taxon>Serpentes</taxon>
        <taxon>Colubroidea</taxon>
        <taxon>Elapidae</taxon>
        <taxon>Elapinae</taxon>
        <taxon>Micrurus</taxon>
    </lineage>
</organism>
<feature type="transmembrane region" description="Helical" evidence="1">
    <location>
        <begin position="34"/>
        <end position="65"/>
    </location>
</feature>
<evidence type="ECO:0000256" key="1">
    <source>
        <dbReference type="SAM" id="Phobius"/>
    </source>
</evidence>
<keyword evidence="1" id="KW-0812">Transmembrane</keyword>
<reference evidence="2" key="2">
    <citation type="submission" date="2017-11" db="EMBL/GenBank/DDBJ databases">
        <title>Coralsnake Venomics: Analyses of Venom Gland Transcriptomes and Proteomes of Six Brazilian Taxa.</title>
        <authorList>
            <person name="Aird S.D."/>
            <person name="Jorge da Silva N."/>
            <person name="Qiu L."/>
            <person name="Villar-Briones A."/>
            <person name="Aparecida-Saddi V."/>
            <person name="Campos-Telles M.P."/>
            <person name="Grau M."/>
            <person name="Mikheyev A.S."/>
        </authorList>
    </citation>
    <scope>NUCLEOTIDE SEQUENCE</scope>
    <source>
        <tissue evidence="2">Venom_gland</tissue>
    </source>
</reference>
<name>A0A2D4LDX2_9SAUR</name>
<keyword evidence="1" id="KW-0472">Membrane</keyword>
<dbReference type="EMBL" id="IACM01009440">
    <property type="protein sequence ID" value="LAB18993.1"/>
    <property type="molecule type" value="Transcribed_RNA"/>
</dbReference>
<dbReference type="AlphaFoldDB" id="A0A2D4LDX2"/>
<keyword evidence="1" id="KW-1133">Transmembrane helix</keyword>
<proteinExistence type="predicted"/>
<sequence>MGATARVLTSISKSSSLSIEHNINFMLDTDVKKFFTGSAIVLLVLDKLHIVMFMIYFIQITCILLKKVAKTGLVRFGLFMYALSLCLCMHYLSIQHNSS</sequence>
<evidence type="ECO:0000313" key="2">
    <source>
        <dbReference type="EMBL" id="LAB18993.1"/>
    </source>
</evidence>
<feature type="transmembrane region" description="Helical" evidence="1">
    <location>
        <begin position="72"/>
        <end position="92"/>
    </location>
</feature>
<protein>
    <submittedName>
        <fullName evidence="2">Uncharacterized protein</fullName>
    </submittedName>
</protein>
<reference evidence="2" key="1">
    <citation type="submission" date="2017-07" db="EMBL/GenBank/DDBJ databases">
        <authorList>
            <person name="Mikheyev A."/>
            <person name="Grau M."/>
        </authorList>
    </citation>
    <scope>NUCLEOTIDE SEQUENCE</scope>
    <source>
        <tissue evidence="2">Venom_gland</tissue>
    </source>
</reference>
<accession>A0A2D4LDX2</accession>